<comment type="caution">
    <text evidence="6">The sequence shown here is derived from an EMBL/GenBank/DDBJ whole genome shotgun (WGS) entry which is preliminary data.</text>
</comment>
<evidence type="ECO:0000259" key="5">
    <source>
        <dbReference type="PROSITE" id="PS51745"/>
    </source>
</evidence>
<dbReference type="InterPro" id="IPR000219">
    <property type="entry name" value="DH_dom"/>
</dbReference>
<dbReference type="Gene3D" id="2.30.29.30">
    <property type="entry name" value="Pleckstrin-homology domain (PH domain)/Phosphotyrosine-binding domain (PTB)"/>
    <property type="match status" value="1"/>
</dbReference>
<feature type="compositionally biased region" description="Polar residues" evidence="2">
    <location>
        <begin position="830"/>
        <end position="839"/>
    </location>
</feature>
<feature type="compositionally biased region" description="Polar residues" evidence="2">
    <location>
        <begin position="619"/>
        <end position="632"/>
    </location>
</feature>
<dbReference type="PROSITE" id="PS00741">
    <property type="entry name" value="DH_1"/>
    <property type="match status" value="1"/>
</dbReference>
<keyword evidence="7" id="KW-1185">Reference proteome</keyword>
<dbReference type="CDD" id="cd05992">
    <property type="entry name" value="PB1"/>
    <property type="match status" value="1"/>
</dbReference>
<name>A0ABR3GDL8_9PEZI</name>
<dbReference type="Proteomes" id="UP001447188">
    <property type="component" value="Unassembled WGS sequence"/>
</dbReference>
<feature type="compositionally biased region" description="Low complexity" evidence="2">
    <location>
        <begin position="691"/>
        <end position="714"/>
    </location>
</feature>
<feature type="compositionally biased region" description="Gly residues" evidence="2">
    <location>
        <begin position="553"/>
        <end position="562"/>
    </location>
</feature>
<dbReference type="InterPro" id="IPR053793">
    <property type="entry name" value="PB1-like"/>
</dbReference>
<feature type="compositionally biased region" description="Polar residues" evidence="2">
    <location>
        <begin position="848"/>
        <end position="869"/>
    </location>
</feature>
<organism evidence="6 7">
    <name type="scientific">Discina gigas</name>
    <dbReference type="NCBI Taxonomy" id="1032678"/>
    <lineage>
        <taxon>Eukaryota</taxon>
        <taxon>Fungi</taxon>
        <taxon>Dikarya</taxon>
        <taxon>Ascomycota</taxon>
        <taxon>Pezizomycotina</taxon>
        <taxon>Pezizomycetes</taxon>
        <taxon>Pezizales</taxon>
        <taxon>Discinaceae</taxon>
        <taxon>Discina</taxon>
    </lineage>
</organism>
<dbReference type="Gene3D" id="1.20.900.10">
    <property type="entry name" value="Dbl homology (DH) domain"/>
    <property type="match status" value="1"/>
</dbReference>
<dbReference type="SUPFAM" id="SSF50729">
    <property type="entry name" value="PH domain-like"/>
    <property type="match status" value="1"/>
</dbReference>
<feature type="compositionally biased region" description="Polar residues" evidence="2">
    <location>
        <begin position="748"/>
        <end position="765"/>
    </location>
</feature>
<dbReference type="Gene3D" id="3.10.20.90">
    <property type="entry name" value="Phosphatidylinositol 3-kinase Catalytic Subunit, Chain A, domain 1"/>
    <property type="match status" value="1"/>
</dbReference>
<dbReference type="InterPro" id="IPR035899">
    <property type="entry name" value="DBL_dom_sf"/>
</dbReference>
<dbReference type="InterPro" id="IPR010481">
    <property type="entry name" value="Cdc24/Scd1_N"/>
</dbReference>
<dbReference type="CDD" id="cd00160">
    <property type="entry name" value="RhoGEF"/>
    <property type="match status" value="1"/>
</dbReference>
<dbReference type="PROSITE" id="PS51745">
    <property type="entry name" value="PB1"/>
    <property type="match status" value="1"/>
</dbReference>
<evidence type="ECO:0000313" key="6">
    <source>
        <dbReference type="EMBL" id="KAL0633946.1"/>
    </source>
</evidence>
<dbReference type="InterPro" id="IPR053026">
    <property type="entry name" value="CDC42_GEF"/>
</dbReference>
<dbReference type="CDD" id="cd13246">
    <property type="entry name" value="PH_Scd1"/>
    <property type="match status" value="1"/>
</dbReference>
<evidence type="ECO:0000256" key="2">
    <source>
        <dbReference type="SAM" id="MobiDB-lite"/>
    </source>
</evidence>
<dbReference type="SMART" id="SM00233">
    <property type="entry name" value="PH"/>
    <property type="match status" value="1"/>
</dbReference>
<dbReference type="Pfam" id="PF15411">
    <property type="entry name" value="PH_10"/>
    <property type="match status" value="1"/>
</dbReference>
<dbReference type="PANTHER" id="PTHR47339:SF1">
    <property type="entry name" value="CELL DIVISION CONTROL PROTEIN 24"/>
    <property type="match status" value="1"/>
</dbReference>
<dbReference type="SMART" id="SM00666">
    <property type="entry name" value="PB1"/>
    <property type="match status" value="1"/>
</dbReference>
<feature type="domain" description="PB1" evidence="5">
    <location>
        <begin position="876"/>
        <end position="972"/>
    </location>
</feature>
<dbReference type="PROSITE" id="PS50003">
    <property type="entry name" value="PH_DOMAIN"/>
    <property type="match status" value="1"/>
</dbReference>
<evidence type="ECO:0000259" key="3">
    <source>
        <dbReference type="PROSITE" id="PS50003"/>
    </source>
</evidence>
<dbReference type="PROSITE" id="PS50010">
    <property type="entry name" value="DH_2"/>
    <property type="match status" value="1"/>
</dbReference>
<dbReference type="SUPFAM" id="SSF54277">
    <property type="entry name" value="CAD &amp; PB1 domains"/>
    <property type="match status" value="1"/>
</dbReference>
<feature type="compositionally biased region" description="Polar residues" evidence="2">
    <location>
        <begin position="778"/>
        <end position="801"/>
    </location>
</feature>
<dbReference type="Pfam" id="PF06395">
    <property type="entry name" value="CDC24"/>
    <property type="match status" value="1"/>
</dbReference>
<dbReference type="InterPro" id="IPR011993">
    <property type="entry name" value="PH-like_dom_sf"/>
</dbReference>
<accession>A0ABR3GDL8</accession>
<dbReference type="Pfam" id="PF00564">
    <property type="entry name" value="PB1"/>
    <property type="match status" value="1"/>
</dbReference>
<feature type="domain" description="DH" evidence="4">
    <location>
        <begin position="204"/>
        <end position="396"/>
    </location>
</feature>
<dbReference type="EMBL" id="JBBBZM010000108">
    <property type="protein sequence ID" value="KAL0633946.1"/>
    <property type="molecule type" value="Genomic_DNA"/>
</dbReference>
<gene>
    <name evidence="6" type="primary">CDC24</name>
    <name evidence="6" type="ORF">Q9L58_007128</name>
</gene>
<keyword evidence="1" id="KW-0175">Coiled coil</keyword>
<reference evidence="6 7" key="1">
    <citation type="submission" date="2024-02" db="EMBL/GenBank/DDBJ databases">
        <title>Discinaceae phylogenomics.</title>
        <authorList>
            <person name="Dirks A.C."/>
            <person name="James T.Y."/>
        </authorList>
    </citation>
    <scope>NUCLEOTIDE SEQUENCE [LARGE SCALE GENOMIC DNA]</scope>
    <source>
        <strain evidence="6 7">ACD0624</strain>
    </source>
</reference>
<dbReference type="PANTHER" id="PTHR47339">
    <property type="entry name" value="CELL DIVISION CONTROL PROTEIN 24"/>
    <property type="match status" value="1"/>
</dbReference>
<evidence type="ECO:0000313" key="7">
    <source>
        <dbReference type="Proteomes" id="UP001447188"/>
    </source>
</evidence>
<proteinExistence type="predicted"/>
<dbReference type="SMART" id="SM00325">
    <property type="entry name" value="RhoGEF"/>
    <property type="match status" value="1"/>
</dbReference>
<dbReference type="SUPFAM" id="SSF48065">
    <property type="entry name" value="DBL homology domain (DH-domain)"/>
    <property type="match status" value="1"/>
</dbReference>
<feature type="domain" description="PH" evidence="3">
    <location>
        <begin position="420"/>
        <end position="546"/>
    </location>
</feature>
<feature type="region of interest" description="Disordered" evidence="2">
    <location>
        <begin position="689"/>
        <end position="812"/>
    </location>
</feature>
<feature type="coiled-coil region" evidence="1">
    <location>
        <begin position="372"/>
        <end position="406"/>
    </location>
</feature>
<dbReference type="Pfam" id="PF00621">
    <property type="entry name" value="RhoGEF"/>
    <property type="match status" value="1"/>
</dbReference>
<feature type="region of interest" description="Disordered" evidence="2">
    <location>
        <begin position="588"/>
        <end position="672"/>
    </location>
</feature>
<feature type="region of interest" description="Disordered" evidence="2">
    <location>
        <begin position="548"/>
        <end position="567"/>
    </location>
</feature>
<dbReference type="InterPro" id="IPR033511">
    <property type="entry name" value="Cdc24/Scd1_PH_dom"/>
</dbReference>
<feature type="region of interest" description="Disordered" evidence="2">
    <location>
        <begin position="826"/>
        <end position="869"/>
    </location>
</feature>
<dbReference type="InterPro" id="IPR000270">
    <property type="entry name" value="PB1_dom"/>
</dbReference>
<evidence type="ECO:0000256" key="1">
    <source>
        <dbReference type="SAM" id="Coils"/>
    </source>
</evidence>
<feature type="compositionally biased region" description="Acidic residues" evidence="2">
    <location>
        <begin position="590"/>
        <end position="599"/>
    </location>
</feature>
<evidence type="ECO:0000259" key="4">
    <source>
        <dbReference type="PROSITE" id="PS50010"/>
    </source>
</evidence>
<protein>
    <submittedName>
        <fullName evidence="6">Guanine nucleotide exchange factor for Cdc42p</fullName>
    </submittedName>
</protein>
<dbReference type="InterPro" id="IPR001331">
    <property type="entry name" value="GDS_CDC24_CS"/>
</dbReference>
<sequence>MNVHVPMGTPSIVSSSSLSIASGTTGMTSPTISLSTPIGNDSLINKKADPAQGLYQTCVALRERLLLVPDFEPFLEPIPGTGGEDPVSQLWRCFRMGSSLCVLFNAVRPVQLIQDERLRPDLGSPNDMKAATYHFLQGIRRELAIEGEDSFMIHNLYSDDTNGFVKVTRTVSKILDELKLRNLLLHKGPSDTNRGSSERKPLDNRARVVQELVDTERKYVQDLETLQEYMRALEADEVLGKDLIHILFANLNALVDFQRRFLIRVETQNDRPFEQQDWGTLFVEYCREPEERIQQNGDPIGRPAYQETFAIYQPYASNFKNAQDLAIEEKVKLERKPHPVYQQLNAFLIKPIQRVTKYPLLLRDLIKHTDPVEAEEQKLQQGLEAIEFINRKINEAIRKAENVESVKDLEGRVEDWKGHKLEHFGELLLHGQFSVIKGDQKGDVEREYYIYLFERILLCCKEVGTGKKQKQAIMARPKPGKKKSMLQLKGRIFMQNVTDVISLARNGSYTLQIFWKGDPGVENFIIKHTNEERLDQWSKMLQKQREAFSRAGTPGGRGGSRTSGGMRSTATTEFAWMVGTDPADQTVAELSEEDEDPEDKVDVPPQNGNLHSGFGVPRNGSNASLRSRSATGDSLHLQQPQPPLGALPGTYARPAQRYPQPGGPAQPPLTLVTGVSPLSQLHDASYFSPVSETPMSTRVSSSSSQFPFPRTSTPGYAEENRRFTPPSGFTPPNMSRSTSREGAAIAASQAQFPHHSQVQATNRLQRPSLPGIVPPAGTPQQNRMRSASSPNIHHLPSQAQLARSPGGAIPPMPTVPSSYVAYSGGPAVINRSQNNSPTSPGLPMQGLPTRNDSPSLPENGSRHSSTNGISSVGQAQVKLKVNYGNDKFVIIVPYNIPYLQLMDRIERKVKICGTGSEVPANPVRIRYQDEDGDYISMNSDDDVLMAFDVSGDPGRNDGSGITGVVTLYVTAS</sequence>
<dbReference type="InterPro" id="IPR001849">
    <property type="entry name" value="PH_domain"/>
</dbReference>